<dbReference type="RefSeq" id="XP_006820826.1">
    <property type="nucleotide sequence ID" value="XM_006820763.1"/>
</dbReference>
<dbReference type="PANTHER" id="PTHR45128:SF1">
    <property type="entry name" value="S-ADENOSYLMETHIONINE-DEPENDENT METHYLTRANSFERASE RV2258C"/>
    <property type="match status" value="1"/>
</dbReference>
<feature type="domain" description="Methyltransferase" evidence="1">
    <location>
        <begin position="61"/>
        <end position="170"/>
    </location>
</feature>
<evidence type="ECO:0000313" key="2">
    <source>
        <dbReference type="Proteomes" id="UP000694865"/>
    </source>
</evidence>
<dbReference type="InterPro" id="IPR025714">
    <property type="entry name" value="Methyltranfer_dom"/>
</dbReference>
<evidence type="ECO:0000259" key="1">
    <source>
        <dbReference type="Pfam" id="PF13847"/>
    </source>
</evidence>
<dbReference type="InterPro" id="IPR029063">
    <property type="entry name" value="SAM-dependent_MTases_sf"/>
</dbReference>
<dbReference type="Gene3D" id="3.40.50.150">
    <property type="entry name" value="Vaccinia Virus protein VP39"/>
    <property type="match status" value="1"/>
</dbReference>
<dbReference type="PANTHER" id="PTHR45128">
    <property type="entry name" value="METHYLTRANSFERASE TYPE 11"/>
    <property type="match status" value="1"/>
</dbReference>
<dbReference type="Proteomes" id="UP000694865">
    <property type="component" value="Unplaced"/>
</dbReference>
<evidence type="ECO:0000313" key="3">
    <source>
        <dbReference type="RefSeq" id="XP_006820826.1"/>
    </source>
</evidence>
<dbReference type="GeneID" id="100369140"/>
<dbReference type="InterPro" id="IPR053173">
    <property type="entry name" value="SAM-binding_MTase"/>
</dbReference>
<accession>A0ABM0MLD5</accession>
<keyword evidence="2" id="KW-1185">Reference proteome</keyword>
<proteinExistence type="predicted"/>
<reference evidence="3" key="1">
    <citation type="submission" date="2025-08" db="UniProtKB">
        <authorList>
            <consortium name="RefSeq"/>
        </authorList>
    </citation>
    <scope>IDENTIFICATION</scope>
    <source>
        <tissue evidence="3">Testes</tissue>
    </source>
</reference>
<sequence length="252" mass="28102">MLCEAYDQVSDCFKTDGPQGVAYDQYPKFQDFMHYMSNIMHNKTLLTDFVGSVPELEELLETGVTVLDVGCGKGRAPMILAQKFPRSSFYGIDISASAISAAQIEAEEMSLTNIHFQVHDAASLPCDWTDKFEYVTALDCIHDQAEPLQVLHEIRRVLKPGGTFSMLEIAGSSRPNCNIGNPRAIDGYVISLFHCMPVSLYFDGGKGLGTMWGRENVLQVLEECGFSEIIVRKSRDSFNYHFVSKSHKCPAH</sequence>
<protein>
    <submittedName>
        <fullName evidence="3">Sterol 24-C-methyltransferase-like</fullName>
    </submittedName>
</protein>
<organism evidence="2 3">
    <name type="scientific">Saccoglossus kowalevskii</name>
    <name type="common">Acorn worm</name>
    <dbReference type="NCBI Taxonomy" id="10224"/>
    <lineage>
        <taxon>Eukaryota</taxon>
        <taxon>Metazoa</taxon>
        <taxon>Hemichordata</taxon>
        <taxon>Enteropneusta</taxon>
        <taxon>Harrimaniidae</taxon>
        <taxon>Saccoglossus</taxon>
    </lineage>
</organism>
<dbReference type="Pfam" id="PF13847">
    <property type="entry name" value="Methyltransf_31"/>
    <property type="match status" value="1"/>
</dbReference>
<dbReference type="SUPFAM" id="SSF53335">
    <property type="entry name" value="S-adenosyl-L-methionine-dependent methyltransferases"/>
    <property type="match status" value="1"/>
</dbReference>
<gene>
    <name evidence="3" type="primary">LOC100369140</name>
</gene>
<dbReference type="CDD" id="cd02440">
    <property type="entry name" value="AdoMet_MTases"/>
    <property type="match status" value="1"/>
</dbReference>
<name>A0ABM0MLD5_SACKO</name>